<dbReference type="Pfam" id="PF03872">
    <property type="entry name" value="RseA_N"/>
    <property type="match status" value="1"/>
</dbReference>
<keyword evidence="1" id="KW-0812">Transmembrane</keyword>
<dbReference type="InterPro" id="IPR036147">
    <property type="entry name" value="Anti-sigma_E_RseA_N_sf"/>
</dbReference>
<dbReference type="PANTHER" id="PTHR38104:SF1">
    <property type="entry name" value="ANTI-SIGMA-E FACTOR RSEA"/>
    <property type="match status" value="1"/>
</dbReference>
<gene>
    <name evidence="3" type="ORF">ACFOKJ_08350</name>
</gene>
<organism evidence="3 4">
    <name type="scientific">Vogesella amnigena</name>
    <dbReference type="NCBI Taxonomy" id="1507449"/>
    <lineage>
        <taxon>Bacteria</taxon>
        <taxon>Pseudomonadati</taxon>
        <taxon>Pseudomonadota</taxon>
        <taxon>Betaproteobacteria</taxon>
        <taxon>Neisseriales</taxon>
        <taxon>Chromobacteriaceae</taxon>
        <taxon>Vogesella</taxon>
    </lineage>
</organism>
<keyword evidence="1" id="KW-1133">Transmembrane helix</keyword>
<dbReference type="CDD" id="cd16328">
    <property type="entry name" value="RseA_N"/>
    <property type="match status" value="1"/>
</dbReference>
<dbReference type="Proteomes" id="UP001595636">
    <property type="component" value="Unassembled WGS sequence"/>
</dbReference>
<accession>A0ABV7TTR3</accession>
<dbReference type="InterPro" id="IPR005572">
    <property type="entry name" value="Anti-sigma_E_RseA_N"/>
</dbReference>
<dbReference type="EMBL" id="JBHRYH010000017">
    <property type="protein sequence ID" value="MFC3626147.1"/>
    <property type="molecule type" value="Genomic_DNA"/>
</dbReference>
<evidence type="ECO:0000256" key="1">
    <source>
        <dbReference type="SAM" id="Phobius"/>
    </source>
</evidence>
<dbReference type="InterPro" id="IPR052383">
    <property type="entry name" value="Anti-sigma-E_RseA-like"/>
</dbReference>
<dbReference type="RefSeq" id="WP_390278507.1">
    <property type="nucleotide sequence ID" value="NZ_JBHRYH010000017.1"/>
</dbReference>
<dbReference type="PANTHER" id="PTHR38104">
    <property type="match status" value="1"/>
</dbReference>
<dbReference type="SUPFAM" id="SSF89069">
    <property type="entry name" value="N-terminal, cytoplasmic domain of anti-sigmaE factor RseA"/>
    <property type="match status" value="1"/>
</dbReference>
<keyword evidence="1" id="KW-0472">Membrane</keyword>
<comment type="caution">
    <text evidence="3">The sequence shown here is derived from an EMBL/GenBank/DDBJ whole genome shotgun (WGS) entry which is preliminary data.</text>
</comment>
<evidence type="ECO:0000313" key="3">
    <source>
        <dbReference type="EMBL" id="MFC3626147.1"/>
    </source>
</evidence>
<protein>
    <submittedName>
        <fullName evidence="3">Sigma-E factor negative regulatory protein</fullName>
    </submittedName>
</protein>
<feature type="transmembrane region" description="Helical" evidence="1">
    <location>
        <begin position="84"/>
        <end position="104"/>
    </location>
</feature>
<proteinExistence type="predicted"/>
<dbReference type="Gene3D" id="1.10.10.880">
    <property type="entry name" value="Anti sigma-E protein RseA, N-terminal domain"/>
    <property type="match status" value="1"/>
</dbReference>
<keyword evidence="4" id="KW-1185">Reference proteome</keyword>
<sequence length="162" mass="17396">MMKENLSALMDGELADKDAEPLITHLNSDPALQTAWQEYHLIGDALRGNVLLPVDVREQVKAALAQEPTVLAPRRMTRRAARPAARFAVAASVALAGVVGWYNWQSQPQDAGLLAQLVPAPTAQVQVAADSRQLYLDAHQDVATDDGLTRVGLTQPVAAGVR</sequence>
<evidence type="ECO:0000259" key="2">
    <source>
        <dbReference type="Pfam" id="PF03872"/>
    </source>
</evidence>
<reference evidence="4" key="1">
    <citation type="journal article" date="2019" name="Int. J. Syst. Evol. Microbiol.">
        <title>The Global Catalogue of Microorganisms (GCM) 10K type strain sequencing project: providing services to taxonomists for standard genome sequencing and annotation.</title>
        <authorList>
            <consortium name="The Broad Institute Genomics Platform"/>
            <consortium name="The Broad Institute Genome Sequencing Center for Infectious Disease"/>
            <person name="Wu L."/>
            <person name="Ma J."/>
        </authorList>
    </citation>
    <scope>NUCLEOTIDE SEQUENCE [LARGE SCALE GENOMIC DNA]</scope>
    <source>
        <strain evidence="4">KCTC 42195</strain>
    </source>
</reference>
<feature type="domain" description="Anti sigma-E protein RseA N-terminal" evidence="2">
    <location>
        <begin position="1"/>
        <end position="83"/>
    </location>
</feature>
<name>A0ABV7TTR3_9NEIS</name>
<evidence type="ECO:0000313" key="4">
    <source>
        <dbReference type="Proteomes" id="UP001595636"/>
    </source>
</evidence>